<comment type="caution">
    <text evidence="1">The sequence shown here is derived from an EMBL/GenBank/DDBJ whole genome shotgun (WGS) entry which is preliminary data.</text>
</comment>
<gene>
    <name evidence="1" type="ORF">AKJ55_00230</name>
</gene>
<proteinExistence type="predicted"/>
<protein>
    <submittedName>
        <fullName evidence="1">Uncharacterized protein</fullName>
    </submittedName>
</protein>
<dbReference type="EMBL" id="LHYI01000002">
    <property type="protein sequence ID" value="KXB08950.1"/>
    <property type="molecule type" value="Genomic_DNA"/>
</dbReference>
<name>A0ABR5TK73_9EURY</name>
<keyword evidence="2" id="KW-1185">Reference proteome</keyword>
<reference evidence="1 2" key="1">
    <citation type="journal article" date="2016" name="Sci. Rep.">
        <title>Metabolic traits of an uncultured archaeal lineage -MSBL1- from brine pools of the Red Sea.</title>
        <authorList>
            <person name="Mwirichia R."/>
            <person name="Alam I."/>
            <person name="Rashid M."/>
            <person name="Vinu M."/>
            <person name="Ba-Alawi W."/>
            <person name="Anthony Kamau A."/>
            <person name="Kamanda Ngugi D."/>
            <person name="Goker M."/>
            <person name="Klenk H.P."/>
            <person name="Bajic V."/>
            <person name="Stingl U."/>
        </authorList>
    </citation>
    <scope>NUCLEOTIDE SEQUENCE [LARGE SCALE GENOMIC DNA]</scope>
    <source>
        <strain evidence="1">SCGC-AAA382M17</strain>
    </source>
</reference>
<accession>A0ABR5TK73</accession>
<evidence type="ECO:0000313" key="1">
    <source>
        <dbReference type="EMBL" id="KXB08950.1"/>
    </source>
</evidence>
<sequence>MLTFSHGSVAFRSTKSSLIRIQTVNRGWTEGKILPICCVCGKEAVYLYHGLWWCERHYGMLDTKGGTGIPAARAIKETAGK</sequence>
<organism evidence="1 2">
    <name type="scientific">candidate division MSBL1 archaeon SCGC-AAA382M17</name>
    <dbReference type="NCBI Taxonomy" id="1698284"/>
    <lineage>
        <taxon>Archaea</taxon>
        <taxon>Methanobacteriati</taxon>
        <taxon>Methanobacteriota</taxon>
        <taxon>candidate division MSBL1</taxon>
    </lineage>
</organism>
<dbReference type="Proteomes" id="UP000070633">
    <property type="component" value="Unassembled WGS sequence"/>
</dbReference>
<evidence type="ECO:0000313" key="2">
    <source>
        <dbReference type="Proteomes" id="UP000070633"/>
    </source>
</evidence>